<feature type="compositionally biased region" description="Basic residues" evidence="1">
    <location>
        <begin position="22"/>
        <end position="40"/>
    </location>
</feature>
<feature type="compositionally biased region" description="Polar residues" evidence="1">
    <location>
        <begin position="58"/>
        <end position="71"/>
    </location>
</feature>
<reference evidence="2 3" key="1">
    <citation type="submission" date="2024-03" db="EMBL/GenBank/DDBJ databases">
        <title>Cognatishimia coralii sp. nov., a marine bacterium isolated from coral surrounding seawater.</title>
        <authorList>
            <person name="Liu X."/>
            <person name="Liu S."/>
            <person name="Sun H."/>
            <person name="Zhang Y."/>
        </authorList>
    </citation>
    <scope>NUCLEOTIDE SEQUENCE [LARGE SCALE GENOMIC DNA]</scope>
    <source>
        <strain evidence="2 3">D5M38</strain>
    </source>
</reference>
<keyword evidence="3" id="KW-1185">Reference proteome</keyword>
<sequence>MSHETIYAYVYSREGQSERLARHLPSRRKKRRPRYARRPRGQMFPPDRSIHQRPEIMNTDSHTIGASSRAV</sequence>
<dbReference type="EMBL" id="JBBGAZ010000013">
    <property type="protein sequence ID" value="MEJ5219895.1"/>
    <property type="molecule type" value="Genomic_DNA"/>
</dbReference>
<evidence type="ECO:0000313" key="2">
    <source>
        <dbReference type="EMBL" id="MEJ5219895.1"/>
    </source>
</evidence>
<name>A0ABU8QKE7_9RHOB</name>
<accession>A0ABU8QKE7</accession>
<evidence type="ECO:0000256" key="1">
    <source>
        <dbReference type="SAM" id="MobiDB-lite"/>
    </source>
</evidence>
<gene>
    <name evidence="2" type="ORF">WG622_16690</name>
</gene>
<protein>
    <recommendedName>
        <fullName evidence="4">Transposase</fullName>
    </recommendedName>
</protein>
<evidence type="ECO:0008006" key="4">
    <source>
        <dbReference type="Google" id="ProtNLM"/>
    </source>
</evidence>
<evidence type="ECO:0000313" key="3">
    <source>
        <dbReference type="Proteomes" id="UP001368270"/>
    </source>
</evidence>
<dbReference type="Proteomes" id="UP001368270">
    <property type="component" value="Unassembled WGS sequence"/>
</dbReference>
<comment type="caution">
    <text evidence="2">The sequence shown here is derived from an EMBL/GenBank/DDBJ whole genome shotgun (WGS) entry which is preliminary data.</text>
</comment>
<feature type="region of interest" description="Disordered" evidence="1">
    <location>
        <begin position="17"/>
        <end position="71"/>
    </location>
</feature>
<proteinExistence type="predicted"/>
<organism evidence="2 3">
    <name type="scientific">Cognatishimia coralii</name>
    <dbReference type="NCBI Taxonomy" id="3083254"/>
    <lineage>
        <taxon>Bacteria</taxon>
        <taxon>Pseudomonadati</taxon>
        <taxon>Pseudomonadota</taxon>
        <taxon>Alphaproteobacteria</taxon>
        <taxon>Rhodobacterales</taxon>
        <taxon>Paracoccaceae</taxon>
        <taxon>Cognatishimia</taxon>
    </lineage>
</organism>